<evidence type="ECO:0000313" key="2">
    <source>
        <dbReference type="Proteomes" id="UP001432027"/>
    </source>
</evidence>
<gene>
    <name evidence="1" type="ORF">PENTCL1PPCAC_8982</name>
</gene>
<evidence type="ECO:0000313" key="1">
    <source>
        <dbReference type="EMBL" id="GMS86807.1"/>
    </source>
</evidence>
<feature type="non-terminal residue" evidence="1">
    <location>
        <position position="93"/>
    </location>
</feature>
<comment type="caution">
    <text evidence="1">The sequence shown here is derived from an EMBL/GenBank/DDBJ whole genome shotgun (WGS) entry which is preliminary data.</text>
</comment>
<organism evidence="1 2">
    <name type="scientific">Pristionchus entomophagus</name>
    <dbReference type="NCBI Taxonomy" id="358040"/>
    <lineage>
        <taxon>Eukaryota</taxon>
        <taxon>Metazoa</taxon>
        <taxon>Ecdysozoa</taxon>
        <taxon>Nematoda</taxon>
        <taxon>Chromadorea</taxon>
        <taxon>Rhabditida</taxon>
        <taxon>Rhabditina</taxon>
        <taxon>Diplogasteromorpha</taxon>
        <taxon>Diplogasteroidea</taxon>
        <taxon>Neodiplogasteridae</taxon>
        <taxon>Pristionchus</taxon>
    </lineage>
</organism>
<reference evidence="1" key="1">
    <citation type="submission" date="2023-10" db="EMBL/GenBank/DDBJ databases">
        <title>Genome assembly of Pristionchus species.</title>
        <authorList>
            <person name="Yoshida K."/>
            <person name="Sommer R.J."/>
        </authorList>
    </citation>
    <scope>NUCLEOTIDE SEQUENCE</scope>
    <source>
        <strain evidence="1">RS0144</strain>
    </source>
</reference>
<keyword evidence="2" id="KW-1185">Reference proteome</keyword>
<name>A0AAV5SWR5_9BILA</name>
<feature type="non-terminal residue" evidence="1">
    <location>
        <position position="1"/>
    </location>
</feature>
<protein>
    <submittedName>
        <fullName evidence="1">Uncharacterized protein</fullName>
    </submittedName>
</protein>
<dbReference type="Proteomes" id="UP001432027">
    <property type="component" value="Unassembled WGS sequence"/>
</dbReference>
<dbReference type="EMBL" id="BTSX01000002">
    <property type="protein sequence ID" value="GMS86807.1"/>
    <property type="molecule type" value="Genomic_DNA"/>
</dbReference>
<proteinExistence type="predicted"/>
<accession>A0AAV5SWR5</accession>
<dbReference type="AlphaFoldDB" id="A0AAV5SWR5"/>
<sequence length="93" mass="10578">SSHPSSLLPPIFSTLSEPDTERNADITFSSLTSSVDLSVSSTIVDLSKWRPNERCETYPPLSYYYRSLICARSQLKWRNIKLAKSNEQTTHNL</sequence>